<dbReference type="GO" id="GO:0016747">
    <property type="term" value="F:acyltransferase activity, transferring groups other than amino-acyl groups"/>
    <property type="evidence" value="ECO:0007669"/>
    <property type="project" value="InterPro"/>
</dbReference>
<evidence type="ECO:0000313" key="3">
    <source>
        <dbReference type="Proteomes" id="UP000662873"/>
    </source>
</evidence>
<protein>
    <recommendedName>
        <fullName evidence="1">N-acetyltransferase domain-containing protein</fullName>
    </recommendedName>
</protein>
<dbReference type="AlphaFoldDB" id="A0A809RVU1"/>
<dbReference type="InterPro" id="IPR000182">
    <property type="entry name" value="GNAT_dom"/>
</dbReference>
<evidence type="ECO:0000259" key="1">
    <source>
        <dbReference type="PROSITE" id="PS51186"/>
    </source>
</evidence>
<organism evidence="2 3">
    <name type="scientific">Candidatus Nitrosymbiomonas proteolyticus</name>
    <dbReference type="NCBI Taxonomy" id="2608984"/>
    <lineage>
        <taxon>Bacteria</taxon>
        <taxon>Bacillati</taxon>
        <taxon>Armatimonadota</taxon>
        <taxon>Armatimonadota incertae sedis</taxon>
        <taxon>Candidatus Nitrosymbiomonas</taxon>
    </lineage>
</organism>
<reference evidence="2" key="1">
    <citation type="journal article" name="DNA Res.">
        <title>The physiological potential of anammox bacteria as revealed by their core genome structure.</title>
        <authorList>
            <person name="Okubo T."/>
            <person name="Toyoda A."/>
            <person name="Fukuhara K."/>
            <person name="Uchiyama I."/>
            <person name="Harigaya Y."/>
            <person name="Kuroiwa M."/>
            <person name="Suzuki T."/>
            <person name="Murakami Y."/>
            <person name="Suwa Y."/>
            <person name="Takami H."/>
        </authorList>
    </citation>
    <scope>NUCLEOTIDE SEQUENCE</scope>
    <source>
        <strain evidence="2">317325-2</strain>
    </source>
</reference>
<evidence type="ECO:0000313" key="2">
    <source>
        <dbReference type="EMBL" id="BBO23952.1"/>
    </source>
</evidence>
<sequence length="320" mass="36980">MAGIQAPTFEPNDDPSAATYEWMATIHNACFPDWPVTADDVRHERESRDPSKFIERYLVRVQGEVVGYAETGHLQMSHREGKYFLHTQIHPDHEEATLATLTFLMGRLQQRGYDHLISYTRTDKSHRIEALERLGFACLQKNPDVRLDLEPFDPSLWTESLTRVAALGYRLVTLEELGDSEDVWRAYYDLDWELMQDVPYTDSFTKRPFEVWVDQIKTPQFDPSLFHFALRGDEWVGMTECYWSGADHVIAGTGLTGVRRPHRRVGVATALKVKALCDLKRRGAKLIRSDNEESNPMLDLNYRLGFRSTGAWLHYELKVE</sequence>
<dbReference type="SUPFAM" id="SSF55729">
    <property type="entry name" value="Acyl-CoA N-acyltransferases (Nat)"/>
    <property type="match status" value="1"/>
</dbReference>
<proteinExistence type="predicted"/>
<dbReference type="PROSITE" id="PS51186">
    <property type="entry name" value="GNAT"/>
    <property type="match status" value="1"/>
</dbReference>
<gene>
    <name evidence="2" type="ORF">NPRO_15470</name>
</gene>
<dbReference type="Gene3D" id="3.40.630.30">
    <property type="match status" value="1"/>
</dbReference>
<dbReference type="KEGG" id="npy:NPRO_15470"/>
<dbReference type="Proteomes" id="UP000662873">
    <property type="component" value="Chromosome"/>
</dbReference>
<feature type="domain" description="N-acetyltransferase" evidence="1">
    <location>
        <begin position="169"/>
        <end position="320"/>
    </location>
</feature>
<dbReference type="EMBL" id="AP021858">
    <property type="protein sequence ID" value="BBO23952.1"/>
    <property type="molecule type" value="Genomic_DNA"/>
</dbReference>
<accession>A0A809RVU1</accession>
<dbReference type="InterPro" id="IPR016181">
    <property type="entry name" value="Acyl_CoA_acyltransferase"/>
</dbReference>
<name>A0A809RVU1_9BACT</name>